<accession>A0ABW2SC86</accession>
<evidence type="ECO:0000313" key="2">
    <source>
        <dbReference type="EMBL" id="MFC7460787.1"/>
    </source>
</evidence>
<organism evidence="2 3">
    <name type="scientific">Hydrogenophaga defluvii</name>
    <dbReference type="NCBI Taxonomy" id="249410"/>
    <lineage>
        <taxon>Bacteria</taxon>
        <taxon>Pseudomonadati</taxon>
        <taxon>Pseudomonadota</taxon>
        <taxon>Betaproteobacteria</taxon>
        <taxon>Burkholderiales</taxon>
        <taxon>Comamonadaceae</taxon>
        <taxon>Hydrogenophaga</taxon>
    </lineage>
</organism>
<reference evidence="3" key="1">
    <citation type="journal article" date="2019" name="Int. J. Syst. Evol. Microbiol.">
        <title>The Global Catalogue of Microorganisms (GCM) 10K type strain sequencing project: providing services to taxonomists for standard genome sequencing and annotation.</title>
        <authorList>
            <consortium name="The Broad Institute Genomics Platform"/>
            <consortium name="The Broad Institute Genome Sequencing Center for Infectious Disease"/>
            <person name="Wu L."/>
            <person name="Ma J."/>
        </authorList>
    </citation>
    <scope>NUCLEOTIDE SEQUENCE [LARGE SCALE GENOMIC DNA]</scope>
    <source>
        <strain evidence="3">CCUG 53903</strain>
    </source>
</reference>
<sequence length="43" mass="4568">MTTYPTESRSERIKRRLAYAAVIAGGALLAFAAAFAFGRAYAG</sequence>
<dbReference type="EMBL" id="JBHTBZ010000020">
    <property type="protein sequence ID" value="MFC7460787.1"/>
    <property type="molecule type" value="Genomic_DNA"/>
</dbReference>
<comment type="caution">
    <text evidence="2">The sequence shown here is derived from an EMBL/GenBank/DDBJ whole genome shotgun (WGS) entry which is preliminary data.</text>
</comment>
<feature type="transmembrane region" description="Helical" evidence="1">
    <location>
        <begin position="17"/>
        <end position="37"/>
    </location>
</feature>
<keyword evidence="3" id="KW-1185">Reference proteome</keyword>
<evidence type="ECO:0000256" key="1">
    <source>
        <dbReference type="SAM" id="Phobius"/>
    </source>
</evidence>
<gene>
    <name evidence="2" type="ORF">ACFQU0_10135</name>
</gene>
<dbReference type="RefSeq" id="WP_382200365.1">
    <property type="nucleotide sequence ID" value="NZ_JBHTBZ010000020.1"/>
</dbReference>
<evidence type="ECO:0000313" key="3">
    <source>
        <dbReference type="Proteomes" id="UP001596457"/>
    </source>
</evidence>
<keyword evidence="1" id="KW-0812">Transmembrane</keyword>
<keyword evidence="1" id="KW-1133">Transmembrane helix</keyword>
<dbReference type="Proteomes" id="UP001596457">
    <property type="component" value="Unassembled WGS sequence"/>
</dbReference>
<keyword evidence="1" id="KW-0472">Membrane</keyword>
<proteinExistence type="predicted"/>
<name>A0ABW2SC86_9BURK</name>
<protein>
    <submittedName>
        <fullName evidence="2">Uncharacterized protein</fullName>
    </submittedName>
</protein>